<evidence type="ECO:0000313" key="2">
    <source>
        <dbReference type="Proteomes" id="UP000053029"/>
    </source>
</evidence>
<dbReference type="AlphaFoldDB" id="A0A0D2GUQ1"/>
<evidence type="ECO:0000313" key="1">
    <source>
        <dbReference type="EMBL" id="KIW82350.1"/>
    </source>
</evidence>
<dbReference type="HOGENOM" id="CLU_1686617_0_0_1"/>
<name>A0A0D2GUQ1_9EURO</name>
<gene>
    <name evidence="1" type="ORF">Z517_05377</name>
</gene>
<dbReference type="Proteomes" id="UP000053029">
    <property type="component" value="Unassembled WGS sequence"/>
</dbReference>
<dbReference type="EMBL" id="KN846971">
    <property type="protein sequence ID" value="KIW82350.1"/>
    <property type="molecule type" value="Genomic_DNA"/>
</dbReference>
<proteinExistence type="predicted"/>
<dbReference type="RefSeq" id="XP_013286158.1">
    <property type="nucleotide sequence ID" value="XM_013430704.1"/>
</dbReference>
<protein>
    <submittedName>
        <fullName evidence="1">Uncharacterized protein</fullName>
    </submittedName>
</protein>
<dbReference type="STRING" id="1442368.A0A0D2GUQ1"/>
<reference evidence="1 2" key="1">
    <citation type="submission" date="2015-01" db="EMBL/GenBank/DDBJ databases">
        <title>The Genome Sequence of Fonsecaea pedrosoi CBS 271.37.</title>
        <authorList>
            <consortium name="The Broad Institute Genomics Platform"/>
            <person name="Cuomo C."/>
            <person name="de Hoog S."/>
            <person name="Gorbushina A."/>
            <person name="Stielow B."/>
            <person name="Teixiera M."/>
            <person name="Abouelleil A."/>
            <person name="Chapman S.B."/>
            <person name="Priest M."/>
            <person name="Young S.K."/>
            <person name="Wortman J."/>
            <person name="Nusbaum C."/>
            <person name="Birren B."/>
        </authorList>
    </citation>
    <scope>NUCLEOTIDE SEQUENCE [LARGE SCALE GENOMIC DNA]</scope>
    <source>
        <strain evidence="1 2">CBS 271.37</strain>
    </source>
</reference>
<sequence>MDRRFNELLANWGRVQNPVLVYTPDPKEIEDWEKSLPYKLEDVFDFTAGLGEKEVAAREGDLSTVQRIFDQLRGTPFGDYWISHSASIVFNAVRNRQRASTKYLLNQGSYPSDFLAKIAADNNDQALLELFLRHGWDINEQLKWSTPPTFEIKSYF</sequence>
<accession>A0A0D2GUQ1</accession>
<organism evidence="1 2">
    <name type="scientific">Fonsecaea pedrosoi CBS 271.37</name>
    <dbReference type="NCBI Taxonomy" id="1442368"/>
    <lineage>
        <taxon>Eukaryota</taxon>
        <taxon>Fungi</taxon>
        <taxon>Dikarya</taxon>
        <taxon>Ascomycota</taxon>
        <taxon>Pezizomycotina</taxon>
        <taxon>Eurotiomycetes</taxon>
        <taxon>Chaetothyriomycetidae</taxon>
        <taxon>Chaetothyriales</taxon>
        <taxon>Herpotrichiellaceae</taxon>
        <taxon>Fonsecaea</taxon>
    </lineage>
</organism>
<keyword evidence="2" id="KW-1185">Reference proteome</keyword>
<dbReference type="VEuPathDB" id="FungiDB:Z517_05377"/>
<dbReference type="GeneID" id="25304867"/>